<dbReference type="AlphaFoldDB" id="A0A3M7QKR5"/>
<name>A0A3M7QKR5_BRAPC</name>
<reference evidence="1 2" key="1">
    <citation type="journal article" date="2018" name="Sci. Rep.">
        <title>Genomic signatures of local adaptation to the degree of environmental predictability in rotifers.</title>
        <authorList>
            <person name="Franch-Gras L."/>
            <person name="Hahn C."/>
            <person name="Garcia-Roger E.M."/>
            <person name="Carmona M.J."/>
            <person name="Serra M."/>
            <person name="Gomez A."/>
        </authorList>
    </citation>
    <scope>NUCLEOTIDE SEQUENCE [LARGE SCALE GENOMIC DNA]</scope>
    <source>
        <strain evidence="1">HYR1</strain>
    </source>
</reference>
<proteinExistence type="predicted"/>
<gene>
    <name evidence="1" type="ORF">BpHYR1_033333</name>
</gene>
<sequence>MGVEKSVPTQIAEQFTKSLSKNGIFELMPPFRENNTFPKNRSNKGKKTTYYFPSRKKSLLFKNSFLVELVKMCFFDLKSLGTISEIIVPNLKKILNYINTGLLKFQRIASPQKPKHNFDAGNRHHLAHAKTFLTYTACVKVLFRVLAHVENRNSIVNPWAKTRNTTLTHAVLQKFTSCLRVKFSFLSEDNGIQS</sequence>
<comment type="caution">
    <text evidence="1">The sequence shown here is derived from an EMBL/GenBank/DDBJ whole genome shotgun (WGS) entry which is preliminary data.</text>
</comment>
<evidence type="ECO:0000313" key="1">
    <source>
        <dbReference type="EMBL" id="RNA11883.1"/>
    </source>
</evidence>
<dbReference type="Proteomes" id="UP000276133">
    <property type="component" value="Unassembled WGS sequence"/>
</dbReference>
<dbReference type="EMBL" id="REGN01005829">
    <property type="protein sequence ID" value="RNA11883.1"/>
    <property type="molecule type" value="Genomic_DNA"/>
</dbReference>
<evidence type="ECO:0000313" key="2">
    <source>
        <dbReference type="Proteomes" id="UP000276133"/>
    </source>
</evidence>
<organism evidence="1 2">
    <name type="scientific">Brachionus plicatilis</name>
    <name type="common">Marine rotifer</name>
    <name type="synonym">Brachionus muelleri</name>
    <dbReference type="NCBI Taxonomy" id="10195"/>
    <lineage>
        <taxon>Eukaryota</taxon>
        <taxon>Metazoa</taxon>
        <taxon>Spiralia</taxon>
        <taxon>Gnathifera</taxon>
        <taxon>Rotifera</taxon>
        <taxon>Eurotatoria</taxon>
        <taxon>Monogononta</taxon>
        <taxon>Pseudotrocha</taxon>
        <taxon>Ploima</taxon>
        <taxon>Brachionidae</taxon>
        <taxon>Brachionus</taxon>
    </lineage>
</organism>
<accession>A0A3M7QKR5</accession>
<keyword evidence="2" id="KW-1185">Reference proteome</keyword>
<protein>
    <submittedName>
        <fullName evidence="1">Uncharacterized protein</fullName>
    </submittedName>
</protein>